<dbReference type="RefSeq" id="XP_051358771.1">
    <property type="nucleotide sequence ID" value="XM_051510320.1"/>
</dbReference>
<protein>
    <submittedName>
        <fullName evidence="2">Uncharacterized protein</fullName>
    </submittedName>
</protein>
<feature type="compositionally biased region" description="Low complexity" evidence="1">
    <location>
        <begin position="84"/>
        <end position="109"/>
    </location>
</feature>
<evidence type="ECO:0000313" key="3">
    <source>
        <dbReference type="Proteomes" id="UP001055219"/>
    </source>
</evidence>
<dbReference type="EMBL" id="JAGIXG020000091">
    <property type="protein sequence ID" value="KAI6777915.1"/>
    <property type="molecule type" value="Genomic_DNA"/>
</dbReference>
<comment type="caution">
    <text evidence="2">The sequence shown here is derived from an EMBL/GenBank/DDBJ whole genome shotgun (WGS) entry which is preliminary data.</text>
</comment>
<feature type="compositionally biased region" description="Basic and acidic residues" evidence="1">
    <location>
        <begin position="1"/>
        <end position="23"/>
    </location>
</feature>
<feature type="compositionally biased region" description="Basic residues" evidence="1">
    <location>
        <begin position="24"/>
        <end position="35"/>
    </location>
</feature>
<dbReference type="Proteomes" id="UP001055219">
    <property type="component" value="Unassembled WGS sequence"/>
</dbReference>
<sequence>MGHPPESRPAEHLSRSSKSDKSSQKKPRSAKRLNKTSRPALRRNTSSKKRIDPRVLSTPIPTPDTRDHDSTMPSNNGTVPRYESSPSDSVHTTSSSSHQSTGSTASSAGRSHDNCHFAASPELQMVDSLLAMLTQNGARRPNGQSSQR</sequence>
<proteinExistence type="predicted"/>
<feature type="region of interest" description="Disordered" evidence="1">
    <location>
        <begin position="1"/>
        <end position="119"/>
    </location>
</feature>
<dbReference type="GeneID" id="75835035"/>
<name>A0A9P9XUX0_9HYPO</name>
<reference evidence="2" key="1">
    <citation type="journal article" date="2021" name="J Fungi (Basel)">
        <title>Genomic and Metabolomic Analyses of the Marine Fungus Emericellopsis cladophorae: Insights into Saltwater Adaptability Mechanisms and Its Biosynthetic Potential.</title>
        <authorList>
            <person name="Goncalves M.F.M."/>
            <person name="Hilario S."/>
            <person name="Van de Peer Y."/>
            <person name="Esteves A.C."/>
            <person name="Alves A."/>
        </authorList>
    </citation>
    <scope>NUCLEOTIDE SEQUENCE</scope>
    <source>
        <strain evidence="2">MUM 19.33</strain>
    </source>
</reference>
<evidence type="ECO:0000313" key="2">
    <source>
        <dbReference type="EMBL" id="KAI6777915.1"/>
    </source>
</evidence>
<evidence type="ECO:0000256" key="1">
    <source>
        <dbReference type="SAM" id="MobiDB-lite"/>
    </source>
</evidence>
<reference evidence="2" key="2">
    <citation type="submission" date="2022-07" db="EMBL/GenBank/DDBJ databases">
        <authorList>
            <person name="Goncalves M.F.M."/>
            <person name="Hilario S."/>
            <person name="Van De Peer Y."/>
            <person name="Esteves A.C."/>
            <person name="Alves A."/>
        </authorList>
    </citation>
    <scope>NUCLEOTIDE SEQUENCE</scope>
    <source>
        <strain evidence="2">MUM 19.33</strain>
    </source>
</reference>
<gene>
    <name evidence="2" type="ORF">J7T54_008565</name>
</gene>
<keyword evidence="3" id="KW-1185">Reference proteome</keyword>
<organism evidence="2 3">
    <name type="scientific">Emericellopsis cladophorae</name>
    <dbReference type="NCBI Taxonomy" id="2686198"/>
    <lineage>
        <taxon>Eukaryota</taxon>
        <taxon>Fungi</taxon>
        <taxon>Dikarya</taxon>
        <taxon>Ascomycota</taxon>
        <taxon>Pezizomycotina</taxon>
        <taxon>Sordariomycetes</taxon>
        <taxon>Hypocreomycetidae</taxon>
        <taxon>Hypocreales</taxon>
        <taxon>Bionectriaceae</taxon>
        <taxon>Emericellopsis</taxon>
    </lineage>
</organism>
<dbReference type="AlphaFoldDB" id="A0A9P9XUX0"/>
<accession>A0A9P9XUX0</accession>